<evidence type="ECO:0000313" key="1">
    <source>
        <dbReference type="EMBL" id="EQB11261.1"/>
    </source>
</evidence>
<gene>
    <name evidence="1" type="ORF">RLDS_22935</name>
</gene>
<reference evidence="1 2" key="1">
    <citation type="journal article" date="2013" name="Genome Announc.">
        <title>Draft Genome Sequence of Sphingobium lactosutens Strain DS20T, Isolated from a Hexachlorocyclohexane Dumpsite.</title>
        <authorList>
            <person name="Kumar R."/>
            <person name="Dwivedi V."/>
            <person name="Negi V."/>
            <person name="Khurana J.P."/>
            <person name="Lal R."/>
        </authorList>
    </citation>
    <scope>NUCLEOTIDE SEQUENCE [LARGE SCALE GENOMIC DNA]</scope>
    <source>
        <strain evidence="1 2">DS20</strain>
    </source>
</reference>
<accession>T0H4H7</accession>
<dbReference type="Proteomes" id="UP000015531">
    <property type="component" value="Unassembled WGS sequence"/>
</dbReference>
<comment type="caution">
    <text evidence="1">The sequence shown here is derived from an EMBL/GenBank/DDBJ whole genome shotgun (WGS) entry which is preliminary data.</text>
</comment>
<keyword evidence="2" id="KW-1185">Reference proteome</keyword>
<evidence type="ECO:0000313" key="2">
    <source>
        <dbReference type="Proteomes" id="UP000015531"/>
    </source>
</evidence>
<dbReference type="OrthoDB" id="8666755at2"/>
<dbReference type="EMBL" id="ATDP01000107">
    <property type="protein sequence ID" value="EQB11261.1"/>
    <property type="molecule type" value="Genomic_DNA"/>
</dbReference>
<proteinExistence type="predicted"/>
<sequence>MRIDIRKGYIDQRKAAYGTTEEQLDFMYHNGFEAWLERQRAIKDDIPKE</sequence>
<dbReference type="RefSeq" id="WP_021228049.1">
    <property type="nucleotide sequence ID" value="NZ_ATDP01000107.1"/>
</dbReference>
<organism evidence="1 2">
    <name type="scientific">Sphingobium lactosutens DS20</name>
    <dbReference type="NCBI Taxonomy" id="1331060"/>
    <lineage>
        <taxon>Bacteria</taxon>
        <taxon>Pseudomonadati</taxon>
        <taxon>Pseudomonadota</taxon>
        <taxon>Alphaproteobacteria</taxon>
        <taxon>Sphingomonadales</taxon>
        <taxon>Sphingomonadaceae</taxon>
        <taxon>Sphingobium</taxon>
    </lineage>
</organism>
<name>T0H4H7_9SPHN</name>
<protein>
    <submittedName>
        <fullName evidence="1">Uncharacterized protein</fullName>
    </submittedName>
</protein>
<dbReference type="AlphaFoldDB" id="T0H4H7"/>